<keyword evidence="3" id="KW-1185">Reference proteome</keyword>
<feature type="transmembrane region" description="Helical" evidence="1">
    <location>
        <begin position="145"/>
        <end position="173"/>
    </location>
</feature>
<reference evidence="2" key="2">
    <citation type="submission" date="2023-06" db="EMBL/GenBank/DDBJ databases">
        <authorList>
            <consortium name="Lawrence Berkeley National Laboratory"/>
            <person name="Haridas S."/>
            <person name="Hensen N."/>
            <person name="Bonometti L."/>
            <person name="Westerberg I."/>
            <person name="Brannstrom I.O."/>
            <person name="Guillou S."/>
            <person name="Cros-Aarteil S."/>
            <person name="Calhoun S."/>
            <person name="Kuo A."/>
            <person name="Mondo S."/>
            <person name="Pangilinan J."/>
            <person name="Riley R."/>
            <person name="Labutti K."/>
            <person name="Andreopoulos B."/>
            <person name="Lipzen A."/>
            <person name="Chen C."/>
            <person name="Yanf M."/>
            <person name="Daum C."/>
            <person name="Ng V."/>
            <person name="Clum A."/>
            <person name="Steindorff A."/>
            <person name="Ohm R."/>
            <person name="Martin F."/>
            <person name="Silar P."/>
            <person name="Natvig D."/>
            <person name="Lalanne C."/>
            <person name="Gautier V."/>
            <person name="Ament-Velasquez S.L."/>
            <person name="Kruys A."/>
            <person name="Hutchinson M.I."/>
            <person name="Powell A.J."/>
            <person name="Barry K."/>
            <person name="Miller A.N."/>
            <person name="Grigoriev I.V."/>
            <person name="Debuchy R."/>
            <person name="Gladieux P."/>
            <person name="Thoren M.H."/>
            <person name="Johannesson H."/>
        </authorList>
    </citation>
    <scope>NUCLEOTIDE SEQUENCE</scope>
    <source>
        <strain evidence="2">CBS 955.72</strain>
    </source>
</reference>
<feature type="transmembrane region" description="Helical" evidence="1">
    <location>
        <begin position="443"/>
        <end position="463"/>
    </location>
</feature>
<evidence type="ECO:0000313" key="2">
    <source>
        <dbReference type="EMBL" id="KAK3339947.1"/>
    </source>
</evidence>
<evidence type="ECO:0000313" key="3">
    <source>
        <dbReference type="Proteomes" id="UP001275084"/>
    </source>
</evidence>
<accession>A0AAJ0M842</accession>
<organism evidence="2 3">
    <name type="scientific">Lasiosphaeria hispida</name>
    <dbReference type="NCBI Taxonomy" id="260671"/>
    <lineage>
        <taxon>Eukaryota</taxon>
        <taxon>Fungi</taxon>
        <taxon>Dikarya</taxon>
        <taxon>Ascomycota</taxon>
        <taxon>Pezizomycotina</taxon>
        <taxon>Sordariomycetes</taxon>
        <taxon>Sordariomycetidae</taxon>
        <taxon>Sordariales</taxon>
        <taxon>Lasiosphaeriaceae</taxon>
        <taxon>Lasiosphaeria</taxon>
    </lineage>
</organism>
<name>A0AAJ0M842_9PEZI</name>
<sequence>MAGNPHPALDRDLWTRDLCIVGLILGWGASLSSLASGIYTIAAGPAIVPPWLVNRVALVGPMGFSWTEPTQLYMNDQRVYSVSEAAMVIIPLLLQVAIASVSACLDAIHSTTLRWALWREGRLRHNTNLRLFTYSRRSGPNAWPANVVSSLSLALAYGGTTVMAFPLIVIAALEFTDDPDANPINYDADLGEYRYGISFNGWGLLGLGTGLLLQSAICTWCLIHDFVEQDVGTWNSNPLATARACRCLLSDDVSKHPPTASDSGQSSSGGIMFSEPALKQPSMRSLIPATRTITNWIWAIFALHSVFAVVVSLVAVKVQHSASLEYVQDNPAPIDFSSVWKYFGQVAVMYNGDTSGVRLEWAGLLIQCAAVSTLLFGLHLAEVLGGLNRDEAIWRQAATKRGTSPESNILLEGIRNWPTCVVFVYKVIVPWIFSYGFACNTSVFMAIFPLLTIAILFLILGLFSEYLIRVKPKGLQPATYGDIQALAALVDDWGHDTIFWGDKGEYERIEGVRVAGTAGTRLAGLRAGVMYIGLSREPQS</sequence>
<dbReference type="Proteomes" id="UP001275084">
    <property type="component" value="Unassembled WGS sequence"/>
</dbReference>
<keyword evidence="1" id="KW-0472">Membrane</keyword>
<dbReference type="EMBL" id="JAUIQD010000009">
    <property type="protein sequence ID" value="KAK3339947.1"/>
    <property type="molecule type" value="Genomic_DNA"/>
</dbReference>
<feature type="transmembrane region" description="Helical" evidence="1">
    <location>
        <begin position="361"/>
        <end position="381"/>
    </location>
</feature>
<keyword evidence="1" id="KW-0812">Transmembrane</keyword>
<comment type="caution">
    <text evidence="2">The sequence shown here is derived from an EMBL/GenBank/DDBJ whole genome shotgun (WGS) entry which is preliminary data.</text>
</comment>
<dbReference type="AlphaFoldDB" id="A0AAJ0M842"/>
<feature type="transmembrane region" description="Helical" evidence="1">
    <location>
        <begin position="417"/>
        <end position="437"/>
    </location>
</feature>
<reference evidence="2" key="1">
    <citation type="journal article" date="2023" name="Mol. Phylogenet. Evol.">
        <title>Genome-scale phylogeny and comparative genomics of the fungal order Sordariales.</title>
        <authorList>
            <person name="Hensen N."/>
            <person name="Bonometti L."/>
            <person name="Westerberg I."/>
            <person name="Brannstrom I.O."/>
            <person name="Guillou S."/>
            <person name="Cros-Aarteil S."/>
            <person name="Calhoun S."/>
            <person name="Haridas S."/>
            <person name="Kuo A."/>
            <person name="Mondo S."/>
            <person name="Pangilinan J."/>
            <person name="Riley R."/>
            <person name="LaButti K."/>
            <person name="Andreopoulos B."/>
            <person name="Lipzen A."/>
            <person name="Chen C."/>
            <person name="Yan M."/>
            <person name="Daum C."/>
            <person name="Ng V."/>
            <person name="Clum A."/>
            <person name="Steindorff A."/>
            <person name="Ohm R.A."/>
            <person name="Martin F."/>
            <person name="Silar P."/>
            <person name="Natvig D.O."/>
            <person name="Lalanne C."/>
            <person name="Gautier V."/>
            <person name="Ament-Velasquez S.L."/>
            <person name="Kruys A."/>
            <person name="Hutchinson M.I."/>
            <person name="Powell A.J."/>
            <person name="Barry K."/>
            <person name="Miller A.N."/>
            <person name="Grigoriev I.V."/>
            <person name="Debuchy R."/>
            <person name="Gladieux P."/>
            <person name="Hiltunen Thoren M."/>
            <person name="Johannesson H."/>
        </authorList>
    </citation>
    <scope>NUCLEOTIDE SEQUENCE</scope>
    <source>
        <strain evidence="2">CBS 955.72</strain>
    </source>
</reference>
<feature type="transmembrane region" description="Helical" evidence="1">
    <location>
        <begin position="193"/>
        <end position="213"/>
    </location>
</feature>
<protein>
    <submittedName>
        <fullName evidence="2">Uncharacterized protein</fullName>
    </submittedName>
</protein>
<keyword evidence="1" id="KW-1133">Transmembrane helix</keyword>
<gene>
    <name evidence="2" type="ORF">B0T25DRAFT_574824</name>
</gene>
<feature type="transmembrane region" description="Helical" evidence="1">
    <location>
        <begin position="20"/>
        <end position="42"/>
    </location>
</feature>
<feature type="transmembrane region" description="Helical" evidence="1">
    <location>
        <begin position="293"/>
        <end position="316"/>
    </location>
</feature>
<feature type="transmembrane region" description="Helical" evidence="1">
    <location>
        <begin position="85"/>
        <end position="105"/>
    </location>
</feature>
<proteinExistence type="predicted"/>
<evidence type="ECO:0000256" key="1">
    <source>
        <dbReference type="SAM" id="Phobius"/>
    </source>
</evidence>